<keyword evidence="2" id="KW-1185">Reference proteome</keyword>
<comment type="caution">
    <text evidence="1">The sequence shown here is derived from an EMBL/GenBank/DDBJ whole genome shotgun (WGS) entry which is preliminary data.</text>
</comment>
<name>A0A9P4JF98_9PLEO</name>
<dbReference type="EMBL" id="ML994173">
    <property type="protein sequence ID" value="KAF2198075.1"/>
    <property type="molecule type" value="Genomic_DNA"/>
</dbReference>
<dbReference type="AlphaFoldDB" id="A0A9P4JF98"/>
<dbReference type="Proteomes" id="UP000799536">
    <property type="component" value="Unassembled WGS sequence"/>
</dbReference>
<accession>A0A9P4JF98</accession>
<protein>
    <submittedName>
        <fullName evidence="1">Uncharacterized protein</fullName>
    </submittedName>
</protein>
<gene>
    <name evidence="1" type="ORF">GQ43DRAFT_474886</name>
</gene>
<dbReference type="OrthoDB" id="3929397at2759"/>
<proteinExistence type="predicted"/>
<dbReference type="InterPro" id="IPR032675">
    <property type="entry name" value="LRR_dom_sf"/>
</dbReference>
<sequence length="489" mass="54710">MAIEKTEIVGNTIKIRSPNEAGVIAQEISSNPSMLSLITAIAINDDGEDLSEGLAALEVDDDAKLTKSAVSTDGNGEKLDEDGREIDPVMLRVCGPVVQILDAVYETGRLESFSWSTTSDVQDLTKAVRPKAFWNALWRHAKTLRTLELVFYIHEVSYVAPPSVQFPALRTIMVDASSGHGCKGDVLDHLLKRTQDLEELHMRLPNCDHDTCRIQGMSWDYDLPHLKTFSLHAFDSAPAALTEFLNRNSRVEVLSSHLWDDHTRDHKKEGACKSAVQLAPTSLPNLRALSLTDVGNTCRSPDQYFNPKANRPIQHLRIAGWVGNQKLYEPITAAAMTLRCLELEFHVSSMRSNAASISALPEIKELLLSLSELRELGVCFESAHYHPDQAPMGVDDLKSVLNLLPSQTKIRALRFYDSAGDTLPEELLNDFPDVPPSLEFLGWECKEGRLLYRFERSDGKVRAVRYEPVRENSRNASDWTDDRILEYEG</sequence>
<organism evidence="1 2">
    <name type="scientific">Delitschia confertaspora ATCC 74209</name>
    <dbReference type="NCBI Taxonomy" id="1513339"/>
    <lineage>
        <taxon>Eukaryota</taxon>
        <taxon>Fungi</taxon>
        <taxon>Dikarya</taxon>
        <taxon>Ascomycota</taxon>
        <taxon>Pezizomycotina</taxon>
        <taxon>Dothideomycetes</taxon>
        <taxon>Pleosporomycetidae</taxon>
        <taxon>Pleosporales</taxon>
        <taxon>Delitschiaceae</taxon>
        <taxon>Delitschia</taxon>
    </lineage>
</organism>
<evidence type="ECO:0000313" key="2">
    <source>
        <dbReference type="Proteomes" id="UP000799536"/>
    </source>
</evidence>
<evidence type="ECO:0000313" key="1">
    <source>
        <dbReference type="EMBL" id="KAF2198075.1"/>
    </source>
</evidence>
<dbReference type="Gene3D" id="3.80.10.10">
    <property type="entry name" value="Ribonuclease Inhibitor"/>
    <property type="match status" value="1"/>
</dbReference>
<reference evidence="1" key="1">
    <citation type="journal article" date="2020" name="Stud. Mycol.">
        <title>101 Dothideomycetes genomes: a test case for predicting lifestyles and emergence of pathogens.</title>
        <authorList>
            <person name="Haridas S."/>
            <person name="Albert R."/>
            <person name="Binder M."/>
            <person name="Bloem J."/>
            <person name="Labutti K."/>
            <person name="Salamov A."/>
            <person name="Andreopoulos B."/>
            <person name="Baker S."/>
            <person name="Barry K."/>
            <person name="Bills G."/>
            <person name="Bluhm B."/>
            <person name="Cannon C."/>
            <person name="Castanera R."/>
            <person name="Culley D."/>
            <person name="Daum C."/>
            <person name="Ezra D."/>
            <person name="Gonzalez J."/>
            <person name="Henrissat B."/>
            <person name="Kuo A."/>
            <person name="Liang C."/>
            <person name="Lipzen A."/>
            <person name="Lutzoni F."/>
            <person name="Magnuson J."/>
            <person name="Mondo S."/>
            <person name="Nolan M."/>
            <person name="Ohm R."/>
            <person name="Pangilinan J."/>
            <person name="Park H.-J."/>
            <person name="Ramirez L."/>
            <person name="Alfaro M."/>
            <person name="Sun H."/>
            <person name="Tritt A."/>
            <person name="Yoshinaga Y."/>
            <person name="Zwiers L.-H."/>
            <person name="Turgeon B."/>
            <person name="Goodwin S."/>
            <person name="Spatafora J."/>
            <person name="Crous P."/>
            <person name="Grigoriev I."/>
        </authorList>
    </citation>
    <scope>NUCLEOTIDE SEQUENCE</scope>
    <source>
        <strain evidence="1">ATCC 74209</strain>
    </source>
</reference>